<evidence type="ECO:0000256" key="2">
    <source>
        <dbReference type="ARBA" id="ARBA00022475"/>
    </source>
</evidence>
<evidence type="ECO:0000256" key="3">
    <source>
        <dbReference type="ARBA" id="ARBA00022692"/>
    </source>
</evidence>
<dbReference type="Proteomes" id="UP000319486">
    <property type="component" value="Unassembled WGS sequence"/>
</dbReference>
<keyword evidence="2" id="KW-1003">Cell membrane</keyword>
<evidence type="ECO:0000259" key="8">
    <source>
        <dbReference type="Pfam" id="PF00892"/>
    </source>
</evidence>
<organism evidence="9 10">
    <name type="scientific">Rhodanobacter glycinis</name>
    <dbReference type="NCBI Taxonomy" id="582702"/>
    <lineage>
        <taxon>Bacteria</taxon>
        <taxon>Pseudomonadati</taxon>
        <taxon>Pseudomonadota</taxon>
        <taxon>Gammaproteobacteria</taxon>
        <taxon>Lysobacterales</taxon>
        <taxon>Rhodanobacteraceae</taxon>
        <taxon>Rhodanobacter</taxon>
    </lineage>
</organism>
<accession>A0A502C790</accession>
<dbReference type="PANTHER" id="PTHR42920">
    <property type="entry name" value="OS03G0707200 PROTEIN-RELATED"/>
    <property type="match status" value="1"/>
</dbReference>
<dbReference type="PANTHER" id="PTHR42920:SF11">
    <property type="entry name" value="INNER MEMBRANE PROTEIN YTFF"/>
    <property type="match status" value="1"/>
</dbReference>
<feature type="transmembrane region" description="Helical" evidence="7">
    <location>
        <begin position="12"/>
        <end position="33"/>
    </location>
</feature>
<keyword evidence="3 7" id="KW-0812">Transmembrane</keyword>
<feature type="transmembrane region" description="Helical" evidence="7">
    <location>
        <begin position="275"/>
        <end position="291"/>
    </location>
</feature>
<feature type="transmembrane region" description="Helical" evidence="7">
    <location>
        <begin position="157"/>
        <end position="174"/>
    </location>
</feature>
<feature type="compositionally biased region" description="Basic and acidic residues" evidence="6">
    <location>
        <begin position="319"/>
        <end position="349"/>
    </location>
</feature>
<feature type="transmembrane region" description="Helical" evidence="7">
    <location>
        <begin position="195"/>
        <end position="213"/>
    </location>
</feature>
<dbReference type="Gene3D" id="1.10.3730.20">
    <property type="match status" value="2"/>
</dbReference>
<feature type="region of interest" description="Disordered" evidence="6">
    <location>
        <begin position="306"/>
        <end position="355"/>
    </location>
</feature>
<dbReference type="Pfam" id="PF00892">
    <property type="entry name" value="EamA"/>
    <property type="match status" value="2"/>
</dbReference>
<evidence type="ECO:0000313" key="9">
    <source>
        <dbReference type="EMBL" id="TPG08570.1"/>
    </source>
</evidence>
<keyword evidence="4 7" id="KW-1133">Transmembrane helix</keyword>
<dbReference type="InterPro" id="IPR037185">
    <property type="entry name" value="EmrE-like"/>
</dbReference>
<keyword evidence="5 7" id="KW-0472">Membrane</keyword>
<gene>
    <name evidence="9" type="ORF">EAH88_09975</name>
</gene>
<feature type="transmembrane region" description="Helical" evidence="7">
    <location>
        <begin position="39"/>
        <end position="59"/>
    </location>
</feature>
<evidence type="ECO:0000256" key="4">
    <source>
        <dbReference type="ARBA" id="ARBA00022989"/>
    </source>
</evidence>
<name>A0A502C790_9GAMM</name>
<dbReference type="InterPro" id="IPR000620">
    <property type="entry name" value="EamA_dom"/>
</dbReference>
<dbReference type="RefSeq" id="WP_140652163.1">
    <property type="nucleotide sequence ID" value="NZ_RCZO01000005.1"/>
</dbReference>
<evidence type="ECO:0000256" key="7">
    <source>
        <dbReference type="SAM" id="Phobius"/>
    </source>
</evidence>
<comment type="subcellular location">
    <subcellularLocation>
        <location evidence="1">Cell membrane</location>
        <topology evidence="1">Multi-pass membrane protein</topology>
    </subcellularLocation>
</comment>
<feature type="transmembrane region" description="Helical" evidence="7">
    <location>
        <begin position="219"/>
        <end position="239"/>
    </location>
</feature>
<dbReference type="InterPro" id="IPR051258">
    <property type="entry name" value="Diverse_Substrate_Transporter"/>
</dbReference>
<evidence type="ECO:0000256" key="1">
    <source>
        <dbReference type="ARBA" id="ARBA00004651"/>
    </source>
</evidence>
<feature type="compositionally biased region" description="Basic residues" evidence="6">
    <location>
        <begin position="306"/>
        <end position="318"/>
    </location>
</feature>
<dbReference type="AlphaFoldDB" id="A0A502C790"/>
<feature type="domain" description="EamA" evidence="8">
    <location>
        <begin position="10"/>
        <end position="149"/>
    </location>
</feature>
<comment type="caution">
    <text evidence="9">The sequence shown here is derived from an EMBL/GenBank/DDBJ whole genome shotgun (WGS) entry which is preliminary data.</text>
</comment>
<feature type="transmembrane region" description="Helical" evidence="7">
    <location>
        <begin position="251"/>
        <end position="269"/>
    </location>
</feature>
<sequence length="355" mass="38052">MKLTNPDHTRGILQALAAAALFGISTPLAKMLLGSMPPLLLAGLLYAGSGIGLSVWMLLRRLRGHAITEAALTRRDAPWLAGAVLFGGVLGPILLMLGLVYTAASTATLLLNLESVLTAVLAWVVFRENVDRRVFLGMLAIVAGAALLSWQRQSAHTMPWGALAVAGACLCWAIDNNLTRPVAGGDPVQIAAIKGGVAGAINITIALAIGYRFPHIGPLLATGVLGFFGYGLSLVLFVLALRNLGTARTGAYFSTAPFLGATLSLALFAEHAGPAFWLAGALMAIGVWLHVSERHEHEHAHEALAHNHRHHHDAHHQHTHDFPWDGEKPHTHPHVHEPVIHSHPHYPDLHHRHGH</sequence>
<dbReference type="GO" id="GO:0005886">
    <property type="term" value="C:plasma membrane"/>
    <property type="evidence" value="ECO:0007669"/>
    <property type="project" value="UniProtKB-SubCell"/>
</dbReference>
<protein>
    <submittedName>
        <fullName evidence="9">DMT family transporter</fullName>
    </submittedName>
</protein>
<feature type="transmembrane region" description="Helical" evidence="7">
    <location>
        <begin position="133"/>
        <end position="151"/>
    </location>
</feature>
<evidence type="ECO:0000256" key="5">
    <source>
        <dbReference type="ARBA" id="ARBA00023136"/>
    </source>
</evidence>
<evidence type="ECO:0000256" key="6">
    <source>
        <dbReference type="SAM" id="MobiDB-lite"/>
    </source>
</evidence>
<keyword evidence="10" id="KW-1185">Reference proteome</keyword>
<dbReference type="EMBL" id="RCZO01000005">
    <property type="protein sequence ID" value="TPG08570.1"/>
    <property type="molecule type" value="Genomic_DNA"/>
</dbReference>
<feature type="transmembrane region" description="Helical" evidence="7">
    <location>
        <begin position="79"/>
        <end position="101"/>
    </location>
</feature>
<dbReference type="SUPFAM" id="SSF103481">
    <property type="entry name" value="Multidrug resistance efflux transporter EmrE"/>
    <property type="match status" value="2"/>
</dbReference>
<reference evidence="9 10" key="1">
    <citation type="journal article" date="2019" name="Environ. Microbiol.">
        <title>Species interactions and distinct microbial communities in high Arctic permafrost affected cryosols are associated with the CH4 and CO2 gas fluxes.</title>
        <authorList>
            <person name="Altshuler I."/>
            <person name="Hamel J."/>
            <person name="Turney S."/>
            <person name="Magnuson E."/>
            <person name="Levesque R."/>
            <person name="Greer C."/>
            <person name="Whyte L.G."/>
        </authorList>
    </citation>
    <scope>NUCLEOTIDE SEQUENCE [LARGE SCALE GENOMIC DNA]</scope>
    <source>
        <strain evidence="9 10">S13Y</strain>
    </source>
</reference>
<evidence type="ECO:0000313" key="10">
    <source>
        <dbReference type="Proteomes" id="UP000319486"/>
    </source>
</evidence>
<proteinExistence type="predicted"/>
<feature type="transmembrane region" description="Helical" evidence="7">
    <location>
        <begin position="107"/>
        <end position="126"/>
    </location>
</feature>
<feature type="domain" description="EamA" evidence="8">
    <location>
        <begin position="160"/>
        <end position="289"/>
    </location>
</feature>